<keyword evidence="5" id="KW-1133">Transmembrane helix</keyword>
<keyword evidence="4" id="KW-0067">ATP-binding</keyword>
<evidence type="ECO:0000259" key="7">
    <source>
        <dbReference type="PROSITE" id="PS50893"/>
    </source>
</evidence>
<name>A0A8H7T4T7_9HELO</name>
<accession>A0A8H7T4T7</accession>
<keyword evidence="9" id="KW-1185">Reference proteome</keyword>
<dbReference type="Gene3D" id="3.40.50.300">
    <property type="entry name" value="P-loop containing nucleotide triphosphate hydrolases"/>
    <property type="match status" value="1"/>
</dbReference>
<dbReference type="GO" id="GO:0042626">
    <property type="term" value="F:ATPase-coupled transmembrane transporter activity"/>
    <property type="evidence" value="ECO:0007669"/>
    <property type="project" value="TreeGrafter"/>
</dbReference>
<dbReference type="GO" id="GO:0005774">
    <property type="term" value="C:vacuolar membrane"/>
    <property type="evidence" value="ECO:0007669"/>
    <property type="project" value="TreeGrafter"/>
</dbReference>
<dbReference type="InterPro" id="IPR039421">
    <property type="entry name" value="Type_1_exporter"/>
</dbReference>
<evidence type="ECO:0000256" key="2">
    <source>
        <dbReference type="ARBA" id="ARBA00022692"/>
    </source>
</evidence>
<gene>
    <name evidence="8" type="ORF">IFR04_014471</name>
</gene>
<dbReference type="Pfam" id="PF00005">
    <property type="entry name" value="ABC_tran"/>
    <property type="match status" value="1"/>
</dbReference>
<proteinExistence type="predicted"/>
<dbReference type="PROSITE" id="PS50893">
    <property type="entry name" value="ABC_TRANSPORTER_2"/>
    <property type="match status" value="1"/>
</dbReference>
<dbReference type="Gene3D" id="1.20.1560.10">
    <property type="entry name" value="ABC transporter type 1, transmembrane domain"/>
    <property type="match status" value="1"/>
</dbReference>
<dbReference type="PANTHER" id="PTHR24221">
    <property type="entry name" value="ATP-BINDING CASSETTE SUB-FAMILY B"/>
    <property type="match status" value="1"/>
</dbReference>
<comment type="caution">
    <text evidence="8">The sequence shown here is derived from an EMBL/GenBank/DDBJ whole genome shotgun (WGS) entry which is preliminary data.</text>
</comment>
<dbReference type="Proteomes" id="UP000664132">
    <property type="component" value="Unassembled WGS sequence"/>
</dbReference>
<evidence type="ECO:0000313" key="9">
    <source>
        <dbReference type="Proteomes" id="UP000664132"/>
    </source>
</evidence>
<comment type="subcellular location">
    <subcellularLocation>
        <location evidence="1">Membrane</location>
        <topology evidence="1">Multi-pass membrane protein</topology>
    </subcellularLocation>
</comment>
<evidence type="ECO:0000256" key="4">
    <source>
        <dbReference type="ARBA" id="ARBA00022840"/>
    </source>
</evidence>
<evidence type="ECO:0000256" key="1">
    <source>
        <dbReference type="ARBA" id="ARBA00004141"/>
    </source>
</evidence>
<dbReference type="SMART" id="SM00382">
    <property type="entry name" value="AAA"/>
    <property type="match status" value="1"/>
</dbReference>
<keyword evidence="6" id="KW-0472">Membrane</keyword>
<dbReference type="GO" id="GO:0016887">
    <property type="term" value="F:ATP hydrolysis activity"/>
    <property type="evidence" value="ECO:0007669"/>
    <property type="project" value="InterPro"/>
</dbReference>
<evidence type="ECO:0000313" key="8">
    <source>
        <dbReference type="EMBL" id="KAG4412403.1"/>
    </source>
</evidence>
<keyword evidence="2" id="KW-0812">Transmembrane</keyword>
<dbReference type="OrthoDB" id="6500128at2759"/>
<dbReference type="AlphaFoldDB" id="A0A8H7T4T7"/>
<dbReference type="InterPro" id="IPR003439">
    <property type="entry name" value="ABC_transporter-like_ATP-bd"/>
</dbReference>
<reference evidence="8" key="1">
    <citation type="submission" date="2021-02" db="EMBL/GenBank/DDBJ databases">
        <title>Genome sequence Cadophora malorum strain M34.</title>
        <authorList>
            <person name="Stefanovic E."/>
            <person name="Vu D."/>
            <person name="Scully C."/>
            <person name="Dijksterhuis J."/>
            <person name="Roader J."/>
            <person name="Houbraken J."/>
        </authorList>
    </citation>
    <scope>NUCLEOTIDE SEQUENCE</scope>
    <source>
        <strain evidence="8">M34</strain>
    </source>
</reference>
<feature type="domain" description="ABC transporter" evidence="7">
    <location>
        <begin position="165"/>
        <end position="353"/>
    </location>
</feature>
<evidence type="ECO:0000256" key="5">
    <source>
        <dbReference type="ARBA" id="ARBA00022989"/>
    </source>
</evidence>
<dbReference type="InterPro" id="IPR027417">
    <property type="entry name" value="P-loop_NTPase"/>
</dbReference>
<sequence length="354" mass="39372">MFTMWSAGHAAKLERAKDDAKHHIVDVRGDYTGSYQTIQILQKEAEAAEHHDMVIRDGHYLENKVVDWSSAVEIVQQIVYSFGLCLLLLPTLPGIHSGRHSPVDIMALYAISMKLRKNSSALAECVRRSQGAVEGDKRRQDLASEKPTVVDLPEASELPTCEGHIEFTDIGFSYGEVQILRSVKFACQSKEMVAFVGPSGAGKSTIFSLIFRYYNVDTGSIYIDGKDIRSLKKESIRHHVGLVPQNPELLNRSLLQNLRLARDGITDPEIYSIAQDLGFHDAFERIGYETKVGDRGLSLSGGQRMMVAITMVVIKDTRIILLDEATAAFDPMTEKIFQNAIETLKSSKTVIMIA</sequence>
<dbReference type="InterPro" id="IPR036640">
    <property type="entry name" value="ABC1_TM_sf"/>
</dbReference>
<dbReference type="GO" id="GO:0005524">
    <property type="term" value="F:ATP binding"/>
    <property type="evidence" value="ECO:0007669"/>
    <property type="project" value="UniProtKB-KW"/>
</dbReference>
<dbReference type="EMBL" id="JAFJYH010000381">
    <property type="protein sequence ID" value="KAG4412403.1"/>
    <property type="molecule type" value="Genomic_DNA"/>
</dbReference>
<dbReference type="SUPFAM" id="SSF52540">
    <property type="entry name" value="P-loop containing nucleoside triphosphate hydrolases"/>
    <property type="match status" value="1"/>
</dbReference>
<evidence type="ECO:0000256" key="6">
    <source>
        <dbReference type="ARBA" id="ARBA00023136"/>
    </source>
</evidence>
<keyword evidence="3" id="KW-0547">Nucleotide-binding</keyword>
<protein>
    <recommendedName>
        <fullName evidence="7">ABC transporter domain-containing protein</fullName>
    </recommendedName>
</protein>
<dbReference type="PANTHER" id="PTHR24221:SF651">
    <property type="entry name" value="HEAVY METAL TOLERANCE PROTEIN"/>
    <property type="match status" value="1"/>
</dbReference>
<organism evidence="8 9">
    <name type="scientific">Cadophora malorum</name>
    <dbReference type="NCBI Taxonomy" id="108018"/>
    <lineage>
        <taxon>Eukaryota</taxon>
        <taxon>Fungi</taxon>
        <taxon>Dikarya</taxon>
        <taxon>Ascomycota</taxon>
        <taxon>Pezizomycotina</taxon>
        <taxon>Leotiomycetes</taxon>
        <taxon>Helotiales</taxon>
        <taxon>Ploettnerulaceae</taxon>
        <taxon>Cadophora</taxon>
    </lineage>
</organism>
<evidence type="ECO:0000256" key="3">
    <source>
        <dbReference type="ARBA" id="ARBA00022741"/>
    </source>
</evidence>
<dbReference type="InterPro" id="IPR003593">
    <property type="entry name" value="AAA+_ATPase"/>
</dbReference>